<organism evidence="8 9">
    <name type="scientific">Allofrancisella guangzhouensis</name>
    <dbReference type="NCBI Taxonomy" id="594679"/>
    <lineage>
        <taxon>Bacteria</taxon>
        <taxon>Pseudomonadati</taxon>
        <taxon>Pseudomonadota</taxon>
        <taxon>Gammaproteobacteria</taxon>
        <taxon>Thiotrichales</taxon>
        <taxon>Francisellaceae</taxon>
        <taxon>Allofrancisella</taxon>
    </lineage>
</organism>
<comment type="cofactor">
    <cofactor evidence="1">
        <name>Fe(2+)</name>
        <dbReference type="ChEBI" id="CHEBI:29033"/>
    </cofactor>
</comment>
<dbReference type="AlphaFoldDB" id="A0A0A8E4P6"/>
<sequence length="266" mass="30368">MNIDILNKLWEQYVAFNPHVTQIYDLFVKEGENPINDHIALRTLDDPSIDINILAGVFISNGYSICGNYEFDVKKLKAIHLEHTDENQPKVFISQLLTKEFSSFVQETMKKCVKAIPQKLLDNKEQLLVSGTSWGDLSYQTYTKLLEESEYAAWFYAFGFRVNHFTVLINALKNFDEVAQVNEFLKRNGIKLNSSGGEIKGSPADLLEQSSTMSGLIEVDFIEGKKTIPCCYYEFAKRYLDKNGKLYQGFVAKSADKIFESTNFKS</sequence>
<evidence type="ECO:0000313" key="8">
    <source>
        <dbReference type="EMBL" id="AJC48939.1"/>
    </source>
</evidence>
<evidence type="ECO:0000256" key="2">
    <source>
        <dbReference type="ARBA" id="ARBA00022964"/>
    </source>
</evidence>
<evidence type="ECO:0000256" key="6">
    <source>
        <dbReference type="ARBA" id="ARBA00035023"/>
    </source>
</evidence>
<dbReference type="InterPro" id="IPR009770">
    <property type="entry name" value="HGLS"/>
</dbReference>
<dbReference type="Pfam" id="PF07063">
    <property type="entry name" value="HGLS"/>
    <property type="match status" value="1"/>
</dbReference>
<dbReference type="Gene3D" id="3.10.180.50">
    <property type="match status" value="1"/>
</dbReference>
<evidence type="ECO:0000256" key="3">
    <source>
        <dbReference type="ARBA" id="ARBA00023002"/>
    </source>
</evidence>
<proteinExistence type="inferred from homology"/>
<dbReference type="EC" id="1.13.11.93" evidence="6"/>
<keyword evidence="8" id="KW-0808">Transferase</keyword>
<reference evidence="8 9" key="1">
    <citation type="submission" date="2014-12" db="EMBL/GenBank/DDBJ databases">
        <title>Complete genome sequence of Francisella guanzhouensis strain 08HL01032 isolated from air-conditioning system in China.</title>
        <authorList>
            <person name="Svensson D."/>
            <person name="Ohrman C."/>
            <person name="Backman S."/>
            <person name="Karlsson E."/>
            <person name="Nilsson E."/>
            <person name="Bystrom M."/>
            <person name="Larkeryd A."/>
            <person name="Stenberg P."/>
            <person name="Scholtz H.C."/>
            <person name="Forsman M."/>
            <person name="Sjodin A."/>
        </authorList>
    </citation>
    <scope>NUCLEOTIDE SEQUENCE [LARGE SCALE GENOMIC DNA]</scope>
    <source>
        <strain evidence="8 9">08HL01032</strain>
    </source>
</reference>
<dbReference type="KEGG" id="fgu:SD28_04480"/>
<evidence type="ECO:0000313" key="9">
    <source>
        <dbReference type="Proteomes" id="UP000031104"/>
    </source>
</evidence>
<evidence type="ECO:0000256" key="1">
    <source>
        <dbReference type="ARBA" id="ARBA00001954"/>
    </source>
</evidence>
<keyword evidence="8" id="KW-0032">Aminotransferase</keyword>
<dbReference type="RefSeq" id="WP_039124503.1">
    <property type="nucleotide sequence ID" value="NZ_CP010427.1"/>
</dbReference>
<accession>A0A0A8E4P6</accession>
<gene>
    <name evidence="8" type="ORF">SD28_04480</name>
</gene>
<evidence type="ECO:0000256" key="7">
    <source>
        <dbReference type="ARBA" id="ARBA00035045"/>
    </source>
</evidence>
<dbReference type="EMBL" id="CP010427">
    <property type="protein sequence ID" value="AJC48939.1"/>
    <property type="molecule type" value="Genomic_DNA"/>
</dbReference>
<dbReference type="HOGENOM" id="CLU_053061_1_1_6"/>
<keyword evidence="2" id="KW-0223">Dioxygenase</keyword>
<evidence type="ECO:0000256" key="5">
    <source>
        <dbReference type="ARBA" id="ARBA00035013"/>
    </source>
</evidence>
<evidence type="ECO:0000256" key="4">
    <source>
        <dbReference type="ARBA" id="ARBA00023004"/>
    </source>
</evidence>
<dbReference type="GO" id="GO:0008483">
    <property type="term" value="F:transaminase activity"/>
    <property type="evidence" value="ECO:0007669"/>
    <property type="project" value="UniProtKB-KW"/>
</dbReference>
<dbReference type="STRING" id="594679.SD28_04480"/>
<keyword evidence="9" id="KW-1185">Reference proteome</keyword>
<dbReference type="OrthoDB" id="506370at2"/>
<comment type="similarity">
    <text evidence="5">Belongs to the 2-oxoadipate dioxygenase/decarboxylase family.</text>
</comment>
<dbReference type="GO" id="GO:0051213">
    <property type="term" value="F:dioxygenase activity"/>
    <property type="evidence" value="ECO:0007669"/>
    <property type="project" value="UniProtKB-KW"/>
</dbReference>
<protein>
    <recommendedName>
        <fullName evidence="6">2-oxoadipate dioxygenase/decarboxylase</fullName>
        <ecNumber evidence="6">1.13.11.93</ecNumber>
    </recommendedName>
    <alternativeName>
        <fullName evidence="7">2-hydroxyglutarate synthase</fullName>
    </alternativeName>
</protein>
<keyword evidence="3" id="KW-0560">Oxidoreductase</keyword>
<dbReference type="Proteomes" id="UP000031104">
    <property type="component" value="Chromosome"/>
</dbReference>
<keyword evidence="4" id="KW-0408">Iron</keyword>
<dbReference type="CDD" id="cd16350">
    <property type="entry name" value="VOC_like"/>
    <property type="match status" value="1"/>
</dbReference>
<name>A0A0A8E4P6_9GAMM</name>
<dbReference type="SMART" id="SM01150">
    <property type="entry name" value="DUF1338"/>
    <property type="match status" value="1"/>
</dbReference>
<dbReference type="PANTHER" id="PTHR31136">
    <property type="entry name" value="DUF1338 DOMAIN-CONTAINING PROTEIN"/>
    <property type="match status" value="1"/>
</dbReference>
<dbReference type="PANTHER" id="PTHR31136:SF5">
    <property type="entry name" value="2-OXOADIPATE DIOXYGENASE_DECARBOXYLASE, CHLOROPLASTIC"/>
    <property type="match status" value="1"/>
</dbReference>